<dbReference type="EMBL" id="VLTO01000001">
    <property type="protein sequence ID" value="KAA0178459.1"/>
    <property type="molecule type" value="Genomic_DNA"/>
</dbReference>
<feature type="compositionally biased region" description="Basic and acidic residues" evidence="1">
    <location>
        <begin position="35"/>
        <end position="57"/>
    </location>
</feature>
<dbReference type="Proteomes" id="UP000324907">
    <property type="component" value="Unassembled WGS sequence"/>
</dbReference>
<keyword evidence="2" id="KW-0812">Transmembrane</keyword>
<dbReference type="EMBL" id="VLTN01000005">
    <property type="protein sequence ID" value="KAA0156024.1"/>
    <property type="molecule type" value="Genomic_DNA"/>
</dbReference>
<dbReference type="AlphaFoldDB" id="A0A5A8CUD3"/>
<sequence length="76" mass="8280">MAGGNGPSILQVVVIIGGAVAGGWLGAQLRTRFSKSTEEEMERRVQMRMEDIRRESVESSSQRPERPATVPPGDRA</sequence>
<organism evidence="3 7">
    <name type="scientific">Cafeteria roenbergensis</name>
    <name type="common">Marine flagellate</name>
    <dbReference type="NCBI Taxonomy" id="33653"/>
    <lineage>
        <taxon>Eukaryota</taxon>
        <taxon>Sar</taxon>
        <taxon>Stramenopiles</taxon>
        <taxon>Bigyra</taxon>
        <taxon>Opalozoa</taxon>
        <taxon>Bicosoecida</taxon>
        <taxon>Cafeteriaceae</taxon>
        <taxon>Cafeteria</taxon>
    </lineage>
</organism>
<evidence type="ECO:0000256" key="2">
    <source>
        <dbReference type="SAM" id="Phobius"/>
    </source>
</evidence>
<name>A0A5A8CUD3_CAFRO</name>
<keyword evidence="7" id="KW-1185">Reference proteome</keyword>
<evidence type="ECO:0000313" key="7">
    <source>
        <dbReference type="Proteomes" id="UP000323011"/>
    </source>
</evidence>
<dbReference type="Proteomes" id="UP000322899">
    <property type="component" value="Unassembled WGS sequence"/>
</dbReference>
<reference evidence="6 7" key="1">
    <citation type="submission" date="2019-07" db="EMBL/GenBank/DDBJ databases">
        <title>Genomes of Cafeteria roenbergensis.</title>
        <authorList>
            <person name="Fischer M.G."/>
            <person name="Hackl T."/>
            <person name="Roman M."/>
        </authorList>
    </citation>
    <scope>NUCLEOTIDE SEQUENCE [LARGE SCALE GENOMIC DNA]</scope>
    <source>
        <strain evidence="3 7">BVI</strain>
        <strain evidence="5 6">E4-10P</strain>
        <strain evidence="4 8">RCC970-E3</strain>
    </source>
</reference>
<keyword evidence="2" id="KW-1133">Transmembrane helix</keyword>
<evidence type="ECO:0000313" key="5">
    <source>
        <dbReference type="EMBL" id="KAA0178459.1"/>
    </source>
</evidence>
<evidence type="ECO:0000313" key="6">
    <source>
        <dbReference type="Proteomes" id="UP000322899"/>
    </source>
</evidence>
<comment type="caution">
    <text evidence="3">The sequence shown here is derived from an EMBL/GenBank/DDBJ whole genome shotgun (WGS) entry which is preliminary data.</text>
</comment>
<proteinExistence type="predicted"/>
<protein>
    <submittedName>
        <fullName evidence="3">Uncharacterized protein</fullName>
    </submittedName>
</protein>
<dbReference type="EMBL" id="VLTL01000004">
    <property type="protein sequence ID" value="KAA0171769.1"/>
    <property type="molecule type" value="Genomic_DNA"/>
</dbReference>
<accession>A0A5A8CUD3</accession>
<gene>
    <name evidence="5" type="ORF">FNF27_00308</name>
    <name evidence="4" type="ORF">FNF28_00405</name>
    <name evidence="3" type="ORF">FNF29_01442</name>
</gene>
<feature type="transmembrane region" description="Helical" evidence="2">
    <location>
        <begin position="6"/>
        <end position="27"/>
    </location>
</feature>
<evidence type="ECO:0000256" key="1">
    <source>
        <dbReference type="SAM" id="MobiDB-lite"/>
    </source>
</evidence>
<evidence type="ECO:0000313" key="4">
    <source>
        <dbReference type="EMBL" id="KAA0171769.1"/>
    </source>
</evidence>
<feature type="region of interest" description="Disordered" evidence="1">
    <location>
        <begin position="35"/>
        <end position="76"/>
    </location>
</feature>
<keyword evidence="2" id="KW-0472">Membrane</keyword>
<evidence type="ECO:0000313" key="8">
    <source>
        <dbReference type="Proteomes" id="UP000324907"/>
    </source>
</evidence>
<dbReference type="Proteomes" id="UP000323011">
    <property type="component" value="Unassembled WGS sequence"/>
</dbReference>
<evidence type="ECO:0000313" key="3">
    <source>
        <dbReference type="EMBL" id="KAA0156024.1"/>
    </source>
</evidence>